<sequence>MRLALAFVVLACAGSAAAEPVQDRYGPPRKATAPQARPYEGRLLGWAGKAAPQAPQPAPAQLAARPEPQRLAREFRAAAPAPAPVAAAAPQPPPVPAGAMADWSADPLPQSLYDTPATAPPPPAPRLAQAPPPPEPRQQGAAPSRLYSLHREYGMAPDVVPATPSRTSYVLIGPPDAPAEAETDEAPARKPAVDARLF</sequence>
<feature type="compositionally biased region" description="Low complexity" evidence="1">
    <location>
        <begin position="77"/>
        <end position="89"/>
    </location>
</feature>
<evidence type="ECO:0000256" key="2">
    <source>
        <dbReference type="SAM" id="SignalP"/>
    </source>
</evidence>
<dbReference type="RefSeq" id="WP_377355158.1">
    <property type="nucleotide sequence ID" value="NZ_JBHUEY010000001.1"/>
</dbReference>
<feature type="compositionally biased region" description="Basic and acidic residues" evidence="1">
    <location>
        <begin position="67"/>
        <end position="76"/>
    </location>
</feature>
<feature type="chain" id="PRO_5047187387" description="Translation initiation factor IF-2" evidence="2">
    <location>
        <begin position="19"/>
        <end position="198"/>
    </location>
</feature>
<feature type="compositionally biased region" description="Pro residues" evidence="1">
    <location>
        <begin position="118"/>
        <end position="136"/>
    </location>
</feature>
<feature type="region of interest" description="Disordered" evidence="1">
    <location>
        <begin position="166"/>
        <end position="198"/>
    </location>
</feature>
<dbReference type="Proteomes" id="UP001597237">
    <property type="component" value="Unassembled WGS sequence"/>
</dbReference>
<evidence type="ECO:0000313" key="4">
    <source>
        <dbReference type="Proteomes" id="UP001597237"/>
    </source>
</evidence>
<reference evidence="4" key="1">
    <citation type="journal article" date="2019" name="Int. J. Syst. Evol. Microbiol.">
        <title>The Global Catalogue of Microorganisms (GCM) 10K type strain sequencing project: providing services to taxonomists for standard genome sequencing and annotation.</title>
        <authorList>
            <consortium name="The Broad Institute Genomics Platform"/>
            <consortium name="The Broad Institute Genome Sequencing Center for Infectious Disease"/>
            <person name="Wu L."/>
            <person name="Ma J."/>
        </authorList>
    </citation>
    <scope>NUCLEOTIDE SEQUENCE [LARGE SCALE GENOMIC DNA]</scope>
    <source>
        <strain evidence="4">DFY28</strain>
    </source>
</reference>
<dbReference type="EMBL" id="JBHUEY010000001">
    <property type="protein sequence ID" value="MFD1784305.1"/>
    <property type="molecule type" value="Genomic_DNA"/>
</dbReference>
<comment type="caution">
    <text evidence="3">The sequence shown here is derived from an EMBL/GenBank/DDBJ whole genome shotgun (WGS) entry which is preliminary data.</text>
</comment>
<keyword evidence="4" id="KW-1185">Reference proteome</keyword>
<gene>
    <name evidence="3" type="ORF">ACFSC0_12940</name>
</gene>
<keyword evidence="2" id="KW-0732">Signal</keyword>
<evidence type="ECO:0000256" key="1">
    <source>
        <dbReference type="SAM" id="MobiDB-lite"/>
    </source>
</evidence>
<feature type="compositionally biased region" description="Basic and acidic residues" evidence="1">
    <location>
        <begin position="186"/>
        <end position="198"/>
    </location>
</feature>
<feature type="region of interest" description="Disordered" evidence="1">
    <location>
        <begin position="19"/>
        <end position="150"/>
    </location>
</feature>
<name>A0ABW4N2J9_9CAUL</name>
<evidence type="ECO:0008006" key="5">
    <source>
        <dbReference type="Google" id="ProtNLM"/>
    </source>
</evidence>
<protein>
    <recommendedName>
        <fullName evidence="5">Translation initiation factor IF-2</fullName>
    </recommendedName>
</protein>
<accession>A0ABW4N2J9</accession>
<proteinExistence type="predicted"/>
<organism evidence="3 4">
    <name type="scientific">Phenylobacterium terrae</name>
    <dbReference type="NCBI Taxonomy" id="2665495"/>
    <lineage>
        <taxon>Bacteria</taxon>
        <taxon>Pseudomonadati</taxon>
        <taxon>Pseudomonadota</taxon>
        <taxon>Alphaproteobacteria</taxon>
        <taxon>Caulobacterales</taxon>
        <taxon>Caulobacteraceae</taxon>
        <taxon>Phenylobacterium</taxon>
    </lineage>
</organism>
<feature type="signal peptide" evidence="2">
    <location>
        <begin position="1"/>
        <end position="18"/>
    </location>
</feature>
<evidence type="ECO:0000313" key="3">
    <source>
        <dbReference type="EMBL" id="MFD1784305.1"/>
    </source>
</evidence>